<dbReference type="InterPro" id="IPR006665">
    <property type="entry name" value="OmpA-like"/>
</dbReference>
<dbReference type="Proteomes" id="UP000248198">
    <property type="component" value="Unassembled WGS sequence"/>
</dbReference>
<feature type="signal peptide" evidence="6">
    <location>
        <begin position="1"/>
        <end position="19"/>
    </location>
</feature>
<sequence>MKSFKLLLLLSFVSTMAFAQFATSNKRVADVYFDNKEYYAAAAYYKKSLQISSDSAGFVVPYGFDKKIKEENPKKEDYEYSVFQLATSLRLYKNYTDAESWYAIAKNFSNPKYVLSGFWYAETLRANQRFADAIVAFNEFLAKYNTSDSYTEKTRQEIASCNFALYENKYPRLYTLNRLNNDINQLGSNYTPYLSGNNFYFTSSRPVQSGGKNVVIEEGKKGAKVIRKESPYLNAVYEVSGNLQSDRVAIKKLNIGQVKTGEFASPAIHPNGKTMFITSWTTKGTRKISKLNLKDGSWSDPVDLGGQVNADGYNSMQPFVSGDGKYLLFSSDRPGGKGKYDLWYCVIRSDGSLGQPVNMGDKINTPEDEQGPYYNYKTKRLLYSSNGKIGMGGLDFYESEGNFINWTEPRNLGFPFNSSKDDIYFTPVGEGDQEGYISSDRESLCCLEVFHLKKNYLTVQGILTDCKTLKPLAGATLILADSAGQMKVNSDKDGRYSFKVGSNRQLKLSAEKQDYFTKSLNFSYDSLSRDTLFKADFCLTSYKVNVPIVLKDVYYEFDSDKLTDASKEILDKLYTIMVDNDNISIELSAHTDNIGTEAYNLDLSNRRAKSCVDYLISKGVAESRMTSKGYGFSKPVAPNQFPNGKDNPAGRQLNRRTEFKVTKQ</sequence>
<evidence type="ECO:0000256" key="4">
    <source>
        <dbReference type="PROSITE-ProRule" id="PRU00473"/>
    </source>
</evidence>
<dbReference type="AlphaFoldDB" id="A0A318UEX3"/>
<gene>
    <name evidence="8" type="ORF">B0O44_109118</name>
</gene>
<evidence type="ECO:0000256" key="1">
    <source>
        <dbReference type="ARBA" id="ARBA00004442"/>
    </source>
</evidence>
<dbReference type="Gene3D" id="1.25.40.10">
    <property type="entry name" value="Tetratricopeptide repeat domain"/>
    <property type="match status" value="1"/>
</dbReference>
<dbReference type="SUPFAM" id="SSF103088">
    <property type="entry name" value="OmpA-like"/>
    <property type="match status" value="1"/>
</dbReference>
<reference evidence="8 9" key="1">
    <citation type="submission" date="2018-06" db="EMBL/GenBank/DDBJ databases">
        <title>Genomic Encyclopedia of Archaeal and Bacterial Type Strains, Phase II (KMG-II): from individual species to whole genera.</title>
        <authorList>
            <person name="Goeker M."/>
        </authorList>
    </citation>
    <scope>NUCLEOTIDE SEQUENCE [LARGE SCALE GENOMIC DNA]</scope>
    <source>
        <strain evidence="8 9">DSM 27372</strain>
    </source>
</reference>
<dbReference type="PRINTS" id="PR01021">
    <property type="entry name" value="OMPADOMAIN"/>
</dbReference>
<evidence type="ECO:0000256" key="2">
    <source>
        <dbReference type="ARBA" id="ARBA00023136"/>
    </source>
</evidence>
<feature type="compositionally biased region" description="Basic and acidic residues" evidence="5">
    <location>
        <begin position="655"/>
        <end position="664"/>
    </location>
</feature>
<dbReference type="InterPro" id="IPR008969">
    <property type="entry name" value="CarboxyPept-like_regulatory"/>
</dbReference>
<feature type="domain" description="OmpA-like" evidence="7">
    <location>
        <begin position="542"/>
        <end position="664"/>
    </location>
</feature>
<organism evidence="8 9">
    <name type="scientific">Pedobacter nutrimenti</name>
    <dbReference type="NCBI Taxonomy" id="1241337"/>
    <lineage>
        <taxon>Bacteria</taxon>
        <taxon>Pseudomonadati</taxon>
        <taxon>Bacteroidota</taxon>
        <taxon>Sphingobacteriia</taxon>
        <taxon>Sphingobacteriales</taxon>
        <taxon>Sphingobacteriaceae</taxon>
        <taxon>Pedobacter</taxon>
    </lineage>
</organism>
<dbReference type="CDD" id="cd07185">
    <property type="entry name" value="OmpA_C-like"/>
    <property type="match status" value="1"/>
</dbReference>
<dbReference type="InterPro" id="IPR006664">
    <property type="entry name" value="OMP_bac"/>
</dbReference>
<dbReference type="InterPro" id="IPR050330">
    <property type="entry name" value="Bact_OuterMem_StrucFunc"/>
</dbReference>
<feature type="region of interest" description="Disordered" evidence="5">
    <location>
        <begin position="634"/>
        <end position="664"/>
    </location>
</feature>
<name>A0A318UEX3_9SPHI</name>
<dbReference type="InterPro" id="IPR011990">
    <property type="entry name" value="TPR-like_helical_dom_sf"/>
</dbReference>
<keyword evidence="6" id="KW-0732">Signal</keyword>
<comment type="caution">
    <text evidence="8">The sequence shown here is derived from an EMBL/GenBank/DDBJ whole genome shotgun (WGS) entry which is preliminary data.</text>
</comment>
<evidence type="ECO:0000313" key="8">
    <source>
        <dbReference type="EMBL" id="PYF70027.1"/>
    </source>
</evidence>
<dbReference type="InterPro" id="IPR036737">
    <property type="entry name" value="OmpA-like_sf"/>
</dbReference>
<dbReference type="RefSeq" id="WP_110834206.1">
    <property type="nucleotide sequence ID" value="NZ_QKLU01000009.1"/>
</dbReference>
<dbReference type="Gene3D" id="2.120.10.30">
    <property type="entry name" value="TolB, C-terminal domain"/>
    <property type="match status" value="1"/>
</dbReference>
<evidence type="ECO:0000313" key="9">
    <source>
        <dbReference type="Proteomes" id="UP000248198"/>
    </source>
</evidence>
<dbReference type="InterPro" id="IPR011042">
    <property type="entry name" value="6-blade_b-propeller_TolB-like"/>
</dbReference>
<accession>A0A318UEX3</accession>
<dbReference type="EMBL" id="QKLU01000009">
    <property type="protein sequence ID" value="PYF70027.1"/>
    <property type="molecule type" value="Genomic_DNA"/>
</dbReference>
<evidence type="ECO:0000256" key="5">
    <source>
        <dbReference type="SAM" id="MobiDB-lite"/>
    </source>
</evidence>
<dbReference type="PANTHER" id="PTHR30329">
    <property type="entry name" value="STATOR ELEMENT OF FLAGELLAR MOTOR COMPLEX"/>
    <property type="match status" value="1"/>
</dbReference>
<protein>
    <submittedName>
        <fullName evidence="8">WD40 repeat protein</fullName>
    </submittedName>
</protein>
<comment type="subcellular location">
    <subcellularLocation>
        <location evidence="1">Cell outer membrane</location>
    </subcellularLocation>
</comment>
<dbReference type="SUPFAM" id="SSF82171">
    <property type="entry name" value="DPP6 N-terminal domain-like"/>
    <property type="match status" value="1"/>
</dbReference>
<evidence type="ECO:0000256" key="3">
    <source>
        <dbReference type="ARBA" id="ARBA00023237"/>
    </source>
</evidence>
<keyword evidence="9" id="KW-1185">Reference proteome</keyword>
<proteinExistence type="predicted"/>
<dbReference type="SUPFAM" id="SSF48452">
    <property type="entry name" value="TPR-like"/>
    <property type="match status" value="1"/>
</dbReference>
<dbReference type="PROSITE" id="PS51123">
    <property type="entry name" value="OMPA_2"/>
    <property type="match status" value="1"/>
</dbReference>
<evidence type="ECO:0000256" key="6">
    <source>
        <dbReference type="SAM" id="SignalP"/>
    </source>
</evidence>
<dbReference type="Gene3D" id="2.60.40.1120">
    <property type="entry name" value="Carboxypeptidase-like, regulatory domain"/>
    <property type="match status" value="1"/>
</dbReference>
<feature type="chain" id="PRO_5016378473" evidence="6">
    <location>
        <begin position="20"/>
        <end position="664"/>
    </location>
</feature>
<keyword evidence="2 4" id="KW-0472">Membrane</keyword>
<dbReference type="Pfam" id="PF07676">
    <property type="entry name" value="PD40"/>
    <property type="match status" value="1"/>
</dbReference>
<dbReference type="SUPFAM" id="SSF49464">
    <property type="entry name" value="Carboxypeptidase regulatory domain-like"/>
    <property type="match status" value="1"/>
</dbReference>
<dbReference type="InterPro" id="IPR011659">
    <property type="entry name" value="WD40"/>
</dbReference>
<dbReference type="OrthoDB" id="9809364at2"/>
<evidence type="ECO:0000259" key="7">
    <source>
        <dbReference type="PROSITE" id="PS51123"/>
    </source>
</evidence>
<dbReference type="Gene3D" id="3.30.1330.60">
    <property type="entry name" value="OmpA-like domain"/>
    <property type="match status" value="1"/>
</dbReference>
<dbReference type="PANTHER" id="PTHR30329:SF21">
    <property type="entry name" value="LIPOPROTEIN YIAD-RELATED"/>
    <property type="match status" value="1"/>
</dbReference>
<keyword evidence="3" id="KW-0998">Cell outer membrane</keyword>
<dbReference type="GO" id="GO:0009279">
    <property type="term" value="C:cell outer membrane"/>
    <property type="evidence" value="ECO:0007669"/>
    <property type="project" value="UniProtKB-SubCell"/>
</dbReference>
<dbReference type="Pfam" id="PF00691">
    <property type="entry name" value="OmpA"/>
    <property type="match status" value="1"/>
</dbReference>